<reference evidence="4" key="1">
    <citation type="journal article" date="2019" name="Int. J. Syst. Evol. Microbiol.">
        <title>The Global Catalogue of Microorganisms (GCM) 10K type strain sequencing project: providing services to taxonomists for standard genome sequencing and annotation.</title>
        <authorList>
            <consortium name="The Broad Institute Genomics Platform"/>
            <consortium name="The Broad Institute Genome Sequencing Center for Infectious Disease"/>
            <person name="Wu L."/>
            <person name="Ma J."/>
        </authorList>
    </citation>
    <scope>NUCLEOTIDE SEQUENCE [LARGE SCALE GENOMIC DNA]</scope>
    <source>
        <strain evidence="4">CCM 8653</strain>
    </source>
</reference>
<feature type="transmembrane region" description="Helical" evidence="1">
    <location>
        <begin position="82"/>
        <end position="103"/>
    </location>
</feature>
<keyword evidence="4" id="KW-1185">Reference proteome</keyword>
<dbReference type="PANTHER" id="PTHR35152">
    <property type="entry name" value="DOMAIN SIGNALLING PROTEIN, PUTATIVE (AFU_ORTHOLOGUE AFUA_5G11310)-RELATED"/>
    <property type="match status" value="1"/>
</dbReference>
<feature type="transmembrane region" description="Helical" evidence="1">
    <location>
        <begin position="6"/>
        <end position="26"/>
    </location>
</feature>
<proteinExistence type="predicted"/>
<feature type="transmembrane region" description="Helical" evidence="1">
    <location>
        <begin position="219"/>
        <end position="237"/>
    </location>
</feature>
<name>A0ABQ2B3P5_9MICO</name>
<dbReference type="PROSITE" id="PS50924">
    <property type="entry name" value="MHYT"/>
    <property type="match status" value="1"/>
</dbReference>
<sequence length="263" mass="27703">MLEMNHLTYGIITPILAYLASCVGAATGLSATSRARASKDARTRSIWLLIGAVAIGGTGVWVMHFIAMLGFTVTGMPIYYDVPMTVLSALVAVVVVAIGLFLVGFAGDRAWVLLIGGLVAGFGVAAMHYMGMAAMRMSGHMTYTTWIVGVSVVIAIVAATAALWLCVHVKGWKATTGAAMIMGVAVSGMHYTGMAALNIEGTPGVPPGGTNPIDLLGPLIFGIAALTVALIFIVMMWPTEDEMRSRDAFERRLKRRQQAKAGV</sequence>
<dbReference type="EMBL" id="BMDG01000002">
    <property type="protein sequence ID" value="GGI05662.1"/>
    <property type="molecule type" value="Genomic_DNA"/>
</dbReference>
<dbReference type="Pfam" id="PF03707">
    <property type="entry name" value="MHYT"/>
    <property type="match status" value="3"/>
</dbReference>
<comment type="caution">
    <text evidence="3">The sequence shown here is derived from an EMBL/GenBank/DDBJ whole genome shotgun (WGS) entry which is preliminary data.</text>
</comment>
<keyword evidence="1" id="KW-0812">Transmembrane</keyword>
<feature type="domain" description="MHYT" evidence="2">
    <location>
        <begin position="9"/>
        <end position="200"/>
    </location>
</feature>
<evidence type="ECO:0000313" key="3">
    <source>
        <dbReference type="EMBL" id="GGI05662.1"/>
    </source>
</evidence>
<gene>
    <name evidence="3" type="ORF">GCM10007368_07290</name>
</gene>
<evidence type="ECO:0000259" key="2">
    <source>
        <dbReference type="PROSITE" id="PS50924"/>
    </source>
</evidence>
<dbReference type="PANTHER" id="PTHR35152:SF1">
    <property type="entry name" value="DOMAIN SIGNALLING PROTEIN, PUTATIVE (AFU_ORTHOLOGUE AFUA_5G11310)-RELATED"/>
    <property type="match status" value="1"/>
</dbReference>
<feature type="transmembrane region" description="Helical" evidence="1">
    <location>
        <begin position="110"/>
        <end position="131"/>
    </location>
</feature>
<feature type="transmembrane region" description="Helical" evidence="1">
    <location>
        <begin position="143"/>
        <end position="167"/>
    </location>
</feature>
<evidence type="ECO:0000313" key="4">
    <source>
        <dbReference type="Proteomes" id="UP000632535"/>
    </source>
</evidence>
<feature type="transmembrane region" description="Helical" evidence="1">
    <location>
        <begin position="46"/>
        <end position="70"/>
    </location>
</feature>
<dbReference type="RefSeq" id="WP_188522292.1">
    <property type="nucleotide sequence ID" value="NZ_BMDG01000002.1"/>
</dbReference>
<dbReference type="InterPro" id="IPR005330">
    <property type="entry name" value="MHYT_dom"/>
</dbReference>
<evidence type="ECO:0000256" key="1">
    <source>
        <dbReference type="PROSITE-ProRule" id="PRU00244"/>
    </source>
</evidence>
<protein>
    <submittedName>
        <fullName evidence="3">Membrane protein</fullName>
    </submittedName>
</protein>
<keyword evidence="1" id="KW-1133">Transmembrane helix</keyword>
<organism evidence="3 4">
    <name type="scientific">Isoptericola cucumis</name>
    <dbReference type="NCBI Taxonomy" id="1776856"/>
    <lineage>
        <taxon>Bacteria</taxon>
        <taxon>Bacillati</taxon>
        <taxon>Actinomycetota</taxon>
        <taxon>Actinomycetes</taxon>
        <taxon>Micrococcales</taxon>
        <taxon>Promicromonosporaceae</taxon>
        <taxon>Isoptericola</taxon>
    </lineage>
</organism>
<dbReference type="Proteomes" id="UP000632535">
    <property type="component" value="Unassembled WGS sequence"/>
</dbReference>
<feature type="transmembrane region" description="Helical" evidence="1">
    <location>
        <begin position="179"/>
        <end position="199"/>
    </location>
</feature>
<keyword evidence="1" id="KW-0472">Membrane</keyword>
<accession>A0ABQ2B3P5</accession>